<dbReference type="GO" id="GO:0061608">
    <property type="term" value="F:nuclear import signal receptor activity"/>
    <property type="evidence" value="ECO:0007669"/>
    <property type="project" value="InterPro"/>
</dbReference>
<name>A0A8H7PER0_9FUNG</name>
<proteinExistence type="inferred from homology"/>
<dbReference type="GO" id="GO:0005737">
    <property type="term" value="C:cytoplasm"/>
    <property type="evidence" value="ECO:0007669"/>
    <property type="project" value="InterPro"/>
</dbReference>
<evidence type="ECO:0000313" key="8">
    <source>
        <dbReference type="EMBL" id="KAG2172560.1"/>
    </source>
</evidence>
<evidence type="ECO:0000256" key="1">
    <source>
        <dbReference type="ARBA" id="ARBA00010394"/>
    </source>
</evidence>
<feature type="repeat" description="ARM" evidence="6">
    <location>
        <begin position="211"/>
        <end position="239"/>
    </location>
</feature>
<dbReference type="Pfam" id="PF00514">
    <property type="entry name" value="Arm"/>
    <property type="match status" value="2"/>
</dbReference>
<organism evidence="8 9">
    <name type="scientific">Umbelopsis vinacea</name>
    <dbReference type="NCBI Taxonomy" id="44442"/>
    <lineage>
        <taxon>Eukaryota</taxon>
        <taxon>Fungi</taxon>
        <taxon>Fungi incertae sedis</taxon>
        <taxon>Mucoromycota</taxon>
        <taxon>Mucoromycotina</taxon>
        <taxon>Umbelopsidomycetes</taxon>
        <taxon>Umbelopsidales</taxon>
        <taxon>Umbelopsidaceae</taxon>
        <taxon>Umbelopsis</taxon>
    </lineage>
</organism>
<evidence type="ECO:0000256" key="2">
    <source>
        <dbReference type="ARBA" id="ARBA00022448"/>
    </source>
</evidence>
<accession>A0A8H7PER0</accession>
<keyword evidence="3" id="KW-0677">Repeat</keyword>
<feature type="repeat" description="ARM" evidence="6">
    <location>
        <begin position="169"/>
        <end position="211"/>
    </location>
</feature>
<dbReference type="PROSITE" id="PS50176">
    <property type="entry name" value="ARM_REPEAT"/>
    <property type="match status" value="2"/>
</dbReference>
<dbReference type="PIRSF" id="PIRSF005673">
    <property type="entry name" value="Importin_alpha"/>
    <property type="match status" value="1"/>
</dbReference>
<reference evidence="8" key="1">
    <citation type="submission" date="2020-12" db="EMBL/GenBank/DDBJ databases">
        <title>Metabolic potential, ecology and presence of endohyphal bacteria is reflected in genomic diversity of Mucoromycotina.</title>
        <authorList>
            <person name="Muszewska A."/>
            <person name="Okrasinska A."/>
            <person name="Steczkiewicz K."/>
            <person name="Drgas O."/>
            <person name="Orlowska M."/>
            <person name="Perlinska-Lenart U."/>
            <person name="Aleksandrzak-Piekarczyk T."/>
            <person name="Szatraj K."/>
            <person name="Zielenkiewicz U."/>
            <person name="Pilsyk S."/>
            <person name="Malc E."/>
            <person name="Mieczkowski P."/>
            <person name="Kruszewska J.S."/>
            <person name="Biernat P."/>
            <person name="Pawlowska J."/>
        </authorList>
    </citation>
    <scope>NUCLEOTIDE SEQUENCE</scope>
    <source>
        <strain evidence="8">WA0000051536</strain>
    </source>
</reference>
<gene>
    <name evidence="8" type="ORF">INT44_002575</name>
</gene>
<dbReference type="InterPro" id="IPR016024">
    <property type="entry name" value="ARM-type_fold"/>
</dbReference>
<evidence type="ECO:0000256" key="7">
    <source>
        <dbReference type="SAM" id="MobiDB-lite"/>
    </source>
</evidence>
<dbReference type="InterPro" id="IPR024931">
    <property type="entry name" value="Importin_alpha"/>
</dbReference>
<keyword evidence="2 5" id="KW-0813">Transport</keyword>
<dbReference type="SUPFAM" id="SSF48371">
    <property type="entry name" value="ARM repeat"/>
    <property type="match status" value="1"/>
</dbReference>
<dbReference type="InterPro" id="IPR011989">
    <property type="entry name" value="ARM-like"/>
</dbReference>
<keyword evidence="9" id="KW-1185">Reference proteome</keyword>
<feature type="compositionally biased region" description="Basic and acidic residues" evidence="7">
    <location>
        <begin position="1"/>
        <end position="18"/>
    </location>
</feature>
<dbReference type="InterPro" id="IPR000225">
    <property type="entry name" value="Armadillo"/>
</dbReference>
<dbReference type="SMART" id="SM00185">
    <property type="entry name" value="ARM"/>
    <property type="match status" value="6"/>
</dbReference>
<evidence type="ECO:0000256" key="3">
    <source>
        <dbReference type="ARBA" id="ARBA00022737"/>
    </source>
</evidence>
<comment type="similarity">
    <text evidence="1 5">Belongs to the importin alpha family.</text>
</comment>
<dbReference type="GO" id="GO:0006606">
    <property type="term" value="P:protein import into nucleus"/>
    <property type="evidence" value="ECO:0007669"/>
    <property type="project" value="InterPro"/>
</dbReference>
<evidence type="ECO:0000313" key="9">
    <source>
        <dbReference type="Proteomes" id="UP000612746"/>
    </source>
</evidence>
<dbReference type="PANTHER" id="PTHR23316">
    <property type="entry name" value="IMPORTIN ALPHA"/>
    <property type="match status" value="1"/>
</dbReference>
<feature type="region of interest" description="Disordered" evidence="7">
    <location>
        <begin position="1"/>
        <end position="35"/>
    </location>
</feature>
<dbReference type="AlphaFoldDB" id="A0A8H7PER0"/>
<evidence type="ECO:0000256" key="5">
    <source>
        <dbReference type="PIRNR" id="PIRNR005673"/>
    </source>
</evidence>
<dbReference type="Proteomes" id="UP000612746">
    <property type="component" value="Unassembled WGS sequence"/>
</dbReference>
<evidence type="ECO:0000256" key="6">
    <source>
        <dbReference type="PROSITE-ProRule" id="PRU00259"/>
    </source>
</evidence>
<dbReference type="EMBL" id="JAEPRA010000023">
    <property type="protein sequence ID" value="KAG2172560.1"/>
    <property type="molecule type" value="Genomic_DNA"/>
</dbReference>
<comment type="caution">
    <text evidence="8">The sequence shown here is derived from an EMBL/GenBank/DDBJ whole genome shotgun (WGS) entry which is preliminary data.</text>
</comment>
<evidence type="ECO:0000256" key="4">
    <source>
        <dbReference type="ARBA" id="ARBA00022927"/>
    </source>
</evidence>
<dbReference type="OrthoDB" id="29145at2759"/>
<keyword evidence="4 5" id="KW-0653">Protein transport</keyword>
<dbReference type="Gene3D" id="1.25.10.10">
    <property type="entry name" value="Leucine-rich Repeat Variant"/>
    <property type="match status" value="1"/>
</dbReference>
<protein>
    <recommendedName>
        <fullName evidence="5">Importin subunit alpha</fullName>
    </recommendedName>
</protein>
<sequence>MKTETQAEKRKSISELHRSRYKRNSISKTNEESRRRRLAIDQALRRKHREQLITAKRFRHLTQKEEYESAGEDDGDYPVNYELNTHDISKLEEELKSSSHEVRLDAVKFLGRALFDPSKAVHDFVVDGDCINLLTQLLTAGDPDEQLQAVVGITNIAAGSYDFCIKATSTIPYLVSYLKESNVALQDHSAWALGNMAVESDEIRSMLRKNGVLQPLVNLLDSSDSNLVQTACFALSNLARGPNAHLEEFLQAGIGPKLASHLINNTPDTVTEICWVLSYLTAGSDQFIGQLLNEGIAPLLVQNMEPLHSQGALALPLIRTFGNIASGPDDYTDILIKEQIFLPGIISFCQSDCRPVKKESLWVLSNITASVAYAIFSHTISRRPEVLEKVIQAGAIPILTEIASHTNFDIRKEAAFSLTNIACHGTKYIQALPNNVLLPGYLEFVRSEDPELIKLGLTYLQLLLTHVPEGKSLMQSIPDSILALESVTVSTHSDLCRTASVLMDTYFGENNEGVEQDILA</sequence>